<keyword evidence="4" id="KW-1185">Reference proteome</keyword>
<comment type="caution">
    <text evidence="3">The sequence shown here is derived from an EMBL/GenBank/DDBJ whole genome shotgun (WGS) entry which is preliminary data.</text>
</comment>
<dbReference type="Pfam" id="PF00004">
    <property type="entry name" value="AAA"/>
    <property type="match status" value="1"/>
</dbReference>
<dbReference type="CDD" id="cd19481">
    <property type="entry name" value="RecA-like_protease"/>
    <property type="match status" value="1"/>
</dbReference>
<dbReference type="Gene3D" id="3.40.50.300">
    <property type="entry name" value="P-loop containing nucleotide triphosphate hydrolases"/>
    <property type="match status" value="1"/>
</dbReference>
<dbReference type="Pfam" id="PF23232">
    <property type="entry name" value="AAA_lid_13"/>
    <property type="match status" value="1"/>
</dbReference>
<evidence type="ECO:0000313" key="4">
    <source>
        <dbReference type="Proteomes" id="UP000256645"/>
    </source>
</evidence>
<evidence type="ECO:0000313" key="3">
    <source>
        <dbReference type="EMBL" id="RDW58738.1"/>
    </source>
</evidence>
<dbReference type="GO" id="GO:0016887">
    <property type="term" value="F:ATP hydrolysis activity"/>
    <property type="evidence" value="ECO:0007669"/>
    <property type="project" value="InterPro"/>
</dbReference>
<dbReference type="PANTHER" id="PTHR46411">
    <property type="entry name" value="FAMILY ATPASE, PUTATIVE-RELATED"/>
    <property type="match status" value="1"/>
</dbReference>
<organism evidence="3 4">
    <name type="scientific">Coleophoma cylindrospora</name>
    <dbReference type="NCBI Taxonomy" id="1849047"/>
    <lineage>
        <taxon>Eukaryota</taxon>
        <taxon>Fungi</taxon>
        <taxon>Dikarya</taxon>
        <taxon>Ascomycota</taxon>
        <taxon>Pezizomycotina</taxon>
        <taxon>Leotiomycetes</taxon>
        <taxon>Helotiales</taxon>
        <taxon>Dermateaceae</taxon>
        <taxon>Coleophoma</taxon>
    </lineage>
</organism>
<dbReference type="PANTHER" id="PTHR46411:SF4">
    <property type="entry name" value="AAA+ ATPASE DOMAIN-CONTAINING PROTEIN"/>
    <property type="match status" value="1"/>
</dbReference>
<reference evidence="3 4" key="1">
    <citation type="journal article" date="2018" name="IMA Fungus">
        <title>IMA Genome-F 9: Draft genome sequence of Annulohypoxylon stygium, Aspergillus mulundensis, Berkeleyomyces basicola (syn. Thielaviopsis basicola), Ceratocystis smalleyi, two Cercospora beticola strains, Coleophoma cylindrospora, Fusarium fracticaudum, Phialophora cf. hyalina, and Morchella septimelata.</title>
        <authorList>
            <person name="Wingfield B.D."/>
            <person name="Bills G.F."/>
            <person name="Dong Y."/>
            <person name="Huang W."/>
            <person name="Nel W.J."/>
            <person name="Swalarsk-Parry B.S."/>
            <person name="Vaghefi N."/>
            <person name="Wilken P.M."/>
            <person name="An Z."/>
            <person name="de Beer Z.W."/>
            <person name="De Vos L."/>
            <person name="Chen L."/>
            <person name="Duong T.A."/>
            <person name="Gao Y."/>
            <person name="Hammerbacher A."/>
            <person name="Kikkert J.R."/>
            <person name="Li Y."/>
            <person name="Li H."/>
            <person name="Li K."/>
            <person name="Li Q."/>
            <person name="Liu X."/>
            <person name="Ma X."/>
            <person name="Naidoo K."/>
            <person name="Pethybridge S.J."/>
            <person name="Sun J."/>
            <person name="Steenkamp E.T."/>
            <person name="van der Nest M.A."/>
            <person name="van Wyk S."/>
            <person name="Wingfield M.J."/>
            <person name="Xiong C."/>
            <person name="Yue Q."/>
            <person name="Zhang X."/>
        </authorList>
    </citation>
    <scope>NUCLEOTIDE SEQUENCE [LARGE SCALE GENOMIC DNA]</scope>
    <source>
        <strain evidence="3 4">BP6252</strain>
    </source>
</reference>
<gene>
    <name evidence="3" type="ORF">BP6252_13214</name>
</gene>
<feature type="domain" description="AAA+ ATPase lid" evidence="2">
    <location>
        <begin position="540"/>
        <end position="640"/>
    </location>
</feature>
<dbReference type="AlphaFoldDB" id="A0A3D8QAU6"/>
<dbReference type="InterPro" id="IPR003959">
    <property type="entry name" value="ATPase_AAA_core"/>
</dbReference>
<protein>
    <submittedName>
        <fullName evidence="3">Uncharacterized protein</fullName>
    </submittedName>
</protein>
<accession>A0A3D8QAU6</accession>
<dbReference type="Proteomes" id="UP000256645">
    <property type="component" value="Unassembled WGS sequence"/>
</dbReference>
<evidence type="ECO:0000259" key="1">
    <source>
        <dbReference type="Pfam" id="PF00004"/>
    </source>
</evidence>
<feature type="domain" description="ATPase AAA-type core" evidence="1">
    <location>
        <begin position="436"/>
        <end position="538"/>
    </location>
</feature>
<proteinExistence type="predicted"/>
<name>A0A3D8QAU6_9HELO</name>
<dbReference type="InterPro" id="IPR027417">
    <property type="entry name" value="P-loop_NTPase"/>
</dbReference>
<evidence type="ECO:0000259" key="2">
    <source>
        <dbReference type="Pfam" id="PF23232"/>
    </source>
</evidence>
<dbReference type="InterPro" id="IPR056599">
    <property type="entry name" value="AAA_lid_fung"/>
</dbReference>
<dbReference type="OrthoDB" id="4590793at2759"/>
<dbReference type="STRING" id="1849047.A0A3D8QAU6"/>
<sequence>MDKGGTQHSNVNYMITCRDFELRRVQQFYSNKNVFEDQKLQLYTETRSHRNKKTSAVLEVFVEVNGFGGSPDWAPDPKFTISPPRNDEIGLEYDEPRLIGSVPVESNMKMHTAEQLGEILESFQASSMKTIAVHIHSYRLQECLRSLTSNYPIPAFNANPIIINHPMEILVQNFVNLENMAVDRQDKTADHSTTLSSRGVDTTLSHLTTPFVCDEATRHDLNVLLDFIKPIYYATIEPSKKRQDAGLVTYDMLWLLFVRGSYVADLMPPVVEERKKEFEIRPFKGERDIESLPVFPAESYDLKYPNVKHDLESRDDEDGQFQDEKDLECPPVLASFDYRKRPVLKPHEYLLLQRSIVGYALRSKTWMNFDVECISKIEWQSSAEEIMSRIILPPRDIEIIQALSQPFQSGQPDFWRADFIAGKGEARFPVARMDMEGPPGTGKTYTVECVAESTRTPLLSLTVADIATSWGAIILIDEADIFLEKRRVEADALKRNSLVSVFLRCLEYHKGIIFLTTNRIGHIDDAFLSRTSVAVTFPVLNAESQQRIWENFIKKLRKERTDIVITPRAVTYVTESEDMQGMPWNGREIRNALQAAIALARYQTQTAALPLTKIEVDMGHFYTVVHRRKKFFEYRDRISGMDKQKRAYLEKSRAPLVTNTPKF</sequence>
<dbReference type="EMBL" id="PDLM01000017">
    <property type="protein sequence ID" value="RDW58738.1"/>
    <property type="molecule type" value="Genomic_DNA"/>
</dbReference>
<dbReference type="SUPFAM" id="SSF52540">
    <property type="entry name" value="P-loop containing nucleoside triphosphate hydrolases"/>
    <property type="match status" value="1"/>
</dbReference>
<dbReference type="GO" id="GO:0005524">
    <property type="term" value="F:ATP binding"/>
    <property type="evidence" value="ECO:0007669"/>
    <property type="project" value="InterPro"/>
</dbReference>